<comment type="caution">
    <text evidence="1">The sequence shown here is derived from an EMBL/GenBank/DDBJ whole genome shotgun (WGS) entry which is preliminary data.</text>
</comment>
<sequence>MTTRLTERAYINTSVQMGGIPGVSGCFESTTMIWEAIQRANQPRTKENPWKLVRLLDERYQKRSKNIKLASEGLLAINKYGLKEKLEVCCLQFMLIPKLLENRISSGGGHCAIK</sequence>
<keyword evidence="1" id="KW-0548">Nucleotidyltransferase</keyword>
<gene>
    <name evidence="1" type="ORF">ElyMa_005948800</name>
</gene>
<accession>A0AAV4GBJ3</accession>
<keyword evidence="1" id="KW-0808">Transferase</keyword>
<organism evidence="1 2">
    <name type="scientific">Elysia marginata</name>
    <dbReference type="NCBI Taxonomy" id="1093978"/>
    <lineage>
        <taxon>Eukaryota</taxon>
        <taxon>Metazoa</taxon>
        <taxon>Spiralia</taxon>
        <taxon>Lophotrochozoa</taxon>
        <taxon>Mollusca</taxon>
        <taxon>Gastropoda</taxon>
        <taxon>Heterobranchia</taxon>
        <taxon>Euthyneura</taxon>
        <taxon>Panpulmonata</taxon>
        <taxon>Sacoglossa</taxon>
        <taxon>Placobranchoidea</taxon>
        <taxon>Plakobranchidae</taxon>
        <taxon>Elysia</taxon>
    </lineage>
</organism>
<reference evidence="1 2" key="1">
    <citation type="journal article" date="2021" name="Elife">
        <title>Chloroplast acquisition without the gene transfer in kleptoplastic sea slugs, Plakobranchus ocellatus.</title>
        <authorList>
            <person name="Maeda T."/>
            <person name="Takahashi S."/>
            <person name="Yoshida T."/>
            <person name="Shimamura S."/>
            <person name="Takaki Y."/>
            <person name="Nagai Y."/>
            <person name="Toyoda A."/>
            <person name="Suzuki Y."/>
            <person name="Arimoto A."/>
            <person name="Ishii H."/>
            <person name="Satoh N."/>
            <person name="Nishiyama T."/>
            <person name="Hasebe M."/>
            <person name="Maruyama T."/>
            <person name="Minagawa J."/>
            <person name="Obokata J."/>
            <person name="Shigenobu S."/>
        </authorList>
    </citation>
    <scope>NUCLEOTIDE SEQUENCE [LARGE SCALE GENOMIC DNA]</scope>
</reference>
<evidence type="ECO:0000313" key="1">
    <source>
        <dbReference type="EMBL" id="GFR82368.1"/>
    </source>
</evidence>
<name>A0AAV4GBJ3_9GAST</name>
<dbReference type="EMBL" id="BMAT01011938">
    <property type="protein sequence ID" value="GFR82368.1"/>
    <property type="molecule type" value="Genomic_DNA"/>
</dbReference>
<dbReference type="GO" id="GO:0003964">
    <property type="term" value="F:RNA-directed DNA polymerase activity"/>
    <property type="evidence" value="ECO:0007669"/>
    <property type="project" value="UniProtKB-KW"/>
</dbReference>
<protein>
    <submittedName>
        <fullName evidence="1">Reverse transcriptase</fullName>
    </submittedName>
</protein>
<proteinExistence type="predicted"/>
<dbReference type="Proteomes" id="UP000762676">
    <property type="component" value="Unassembled WGS sequence"/>
</dbReference>
<keyword evidence="1" id="KW-0695">RNA-directed DNA polymerase</keyword>
<evidence type="ECO:0000313" key="2">
    <source>
        <dbReference type="Proteomes" id="UP000762676"/>
    </source>
</evidence>
<dbReference type="AlphaFoldDB" id="A0AAV4GBJ3"/>
<dbReference type="PROSITE" id="PS51257">
    <property type="entry name" value="PROKAR_LIPOPROTEIN"/>
    <property type="match status" value="1"/>
</dbReference>
<keyword evidence="2" id="KW-1185">Reference proteome</keyword>